<reference evidence="1" key="1">
    <citation type="submission" date="2014-09" db="EMBL/GenBank/DDBJ databases">
        <authorList>
            <person name="Magalhaes I.L.F."/>
            <person name="Oliveira U."/>
            <person name="Santos F.R."/>
            <person name="Vidigal T.H.D.A."/>
            <person name="Brescovit A.D."/>
            <person name="Santos A.J."/>
        </authorList>
    </citation>
    <scope>NUCLEOTIDE SEQUENCE</scope>
    <source>
        <tissue evidence="1">Shoot tissue taken approximately 20 cm above the soil surface</tissue>
    </source>
</reference>
<dbReference type="AlphaFoldDB" id="A0A0A9SJC8"/>
<accession>A0A0A9SJC8</accession>
<name>A0A0A9SJC8_ARUDO</name>
<proteinExistence type="predicted"/>
<reference evidence="1" key="2">
    <citation type="journal article" date="2015" name="Data Brief">
        <title>Shoot transcriptome of the giant reed, Arundo donax.</title>
        <authorList>
            <person name="Barrero R.A."/>
            <person name="Guerrero F.D."/>
            <person name="Moolhuijzen P."/>
            <person name="Goolsby J.A."/>
            <person name="Tidwell J."/>
            <person name="Bellgard S.E."/>
            <person name="Bellgard M.I."/>
        </authorList>
    </citation>
    <scope>NUCLEOTIDE SEQUENCE</scope>
    <source>
        <tissue evidence="1">Shoot tissue taken approximately 20 cm above the soil surface</tissue>
    </source>
</reference>
<organism evidence="1">
    <name type="scientific">Arundo donax</name>
    <name type="common">Giant reed</name>
    <name type="synonym">Donax arundinaceus</name>
    <dbReference type="NCBI Taxonomy" id="35708"/>
    <lineage>
        <taxon>Eukaryota</taxon>
        <taxon>Viridiplantae</taxon>
        <taxon>Streptophyta</taxon>
        <taxon>Embryophyta</taxon>
        <taxon>Tracheophyta</taxon>
        <taxon>Spermatophyta</taxon>
        <taxon>Magnoliopsida</taxon>
        <taxon>Liliopsida</taxon>
        <taxon>Poales</taxon>
        <taxon>Poaceae</taxon>
        <taxon>PACMAD clade</taxon>
        <taxon>Arundinoideae</taxon>
        <taxon>Arundineae</taxon>
        <taxon>Arundo</taxon>
    </lineage>
</organism>
<protein>
    <submittedName>
        <fullName evidence="1">Uncharacterized protein</fullName>
    </submittedName>
</protein>
<evidence type="ECO:0000313" key="1">
    <source>
        <dbReference type="EMBL" id="JAD55485.1"/>
    </source>
</evidence>
<dbReference type="EMBL" id="GBRH01242410">
    <property type="protein sequence ID" value="JAD55485.1"/>
    <property type="molecule type" value="Transcribed_RNA"/>
</dbReference>
<sequence length="49" mass="5858">MKYFRVQSISKCSAFFFFSQVRKQGKNSGNSFRFAMFLESLFRSRFTVI</sequence>